<feature type="domain" description="HTH tetR-type" evidence="6">
    <location>
        <begin position="20"/>
        <end position="80"/>
    </location>
</feature>
<evidence type="ECO:0000256" key="4">
    <source>
        <dbReference type="PROSITE-ProRule" id="PRU00335"/>
    </source>
</evidence>
<dbReference type="EMBL" id="JACYXC010000001">
    <property type="protein sequence ID" value="MBH5335210.1"/>
    <property type="molecule type" value="Genomic_DNA"/>
</dbReference>
<dbReference type="PANTHER" id="PTHR30055:SF149">
    <property type="entry name" value="TETR-FAMILY TRANSCRIPTIONAL REGULATOR"/>
    <property type="match status" value="1"/>
</dbReference>
<evidence type="ECO:0000256" key="5">
    <source>
        <dbReference type="SAM" id="MobiDB-lite"/>
    </source>
</evidence>
<dbReference type="Gene3D" id="1.10.10.60">
    <property type="entry name" value="Homeodomain-like"/>
    <property type="match status" value="1"/>
</dbReference>
<evidence type="ECO:0000256" key="3">
    <source>
        <dbReference type="ARBA" id="ARBA00023163"/>
    </source>
</evidence>
<sequence length="201" mass="22224">MRTDDGSVETTPSRRTRLTPERENELYEAVVDLLAEVGYESLTMDAVAARTRSSKATLYRQWKSKPQLVATALRNTKPVSLQQINTGSLRGDLREVVLWGRERPEQDAALMRALAQAAHQNPDLHQALRELLVAPEMAALDQTLKRAVDRGEVAADRPALNYVPHMICGAFVARPLIDGEPADPDYLLTYIDAVVLPALGV</sequence>
<dbReference type="Pfam" id="PF00440">
    <property type="entry name" value="TetR_N"/>
    <property type="match status" value="1"/>
</dbReference>
<dbReference type="SUPFAM" id="SSF48498">
    <property type="entry name" value="Tetracyclin repressor-like, C-terminal domain"/>
    <property type="match status" value="1"/>
</dbReference>
<dbReference type="PROSITE" id="PS50977">
    <property type="entry name" value="HTH_TETR_2"/>
    <property type="match status" value="1"/>
</dbReference>
<dbReference type="InterPro" id="IPR011075">
    <property type="entry name" value="TetR_C"/>
</dbReference>
<reference evidence="7 8" key="1">
    <citation type="submission" date="2020-09" db="EMBL/GenBank/DDBJ databases">
        <title>Biosynthesis of the nuclear factor of activated T cells inhibitor NFAT-133 and its congeners in Streptomyces pactum.</title>
        <authorList>
            <person name="Zhou W."/>
            <person name="Posri P."/>
            <person name="Abugrain M.E."/>
            <person name="Weisberg A.J."/>
            <person name="Chang J.H."/>
            <person name="Mahmud T."/>
        </authorList>
    </citation>
    <scope>NUCLEOTIDE SEQUENCE [LARGE SCALE GENOMIC DNA]</scope>
    <source>
        <strain evidence="7 8">ATCC 27456</strain>
    </source>
</reference>
<proteinExistence type="predicted"/>
<gene>
    <name evidence="7" type="ORF">IHE55_10575</name>
</gene>
<evidence type="ECO:0000256" key="2">
    <source>
        <dbReference type="ARBA" id="ARBA00023125"/>
    </source>
</evidence>
<feature type="DNA-binding region" description="H-T-H motif" evidence="4">
    <location>
        <begin position="43"/>
        <end position="62"/>
    </location>
</feature>
<protein>
    <submittedName>
        <fullName evidence="7">TetR/AcrR family transcriptional regulator</fullName>
    </submittedName>
</protein>
<keyword evidence="1" id="KW-0805">Transcription regulation</keyword>
<dbReference type="InterPro" id="IPR050109">
    <property type="entry name" value="HTH-type_TetR-like_transc_reg"/>
</dbReference>
<name>A0ABS0NJ43_9ACTN</name>
<keyword evidence="2 4" id="KW-0238">DNA-binding</keyword>
<evidence type="ECO:0000313" key="8">
    <source>
        <dbReference type="Proteomes" id="UP000807371"/>
    </source>
</evidence>
<evidence type="ECO:0000259" key="6">
    <source>
        <dbReference type="PROSITE" id="PS50977"/>
    </source>
</evidence>
<dbReference type="InterPro" id="IPR009057">
    <property type="entry name" value="Homeodomain-like_sf"/>
</dbReference>
<dbReference type="Pfam" id="PF16859">
    <property type="entry name" value="TetR_C_11"/>
    <property type="match status" value="1"/>
</dbReference>
<keyword evidence="3" id="KW-0804">Transcription</keyword>
<dbReference type="InterPro" id="IPR001647">
    <property type="entry name" value="HTH_TetR"/>
</dbReference>
<evidence type="ECO:0000313" key="7">
    <source>
        <dbReference type="EMBL" id="MBH5335210.1"/>
    </source>
</evidence>
<dbReference type="Proteomes" id="UP000807371">
    <property type="component" value="Unassembled WGS sequence"/>
</dbReference>
<dbReference type="SUPFAM" id="SSF46689">
    <property type="entry name" value="Homeodomain-like"/>
    <property type="match status" value="1"/>
</dbReference>
<dbReference type="PANTHER" id="PTHR30055">
    <property type="entry name" value="HTH-TYPE TRANSCRIPTIONAL REGULATOR RUTR"/>
    <property type="match status" value="1"/>
</dbReference>
<evidence type="ECO:0000256" key="1">
    <source>
        <dbReference type="ARBA" id="ARBA00023015"/>
    </source>
</evidence>
<feature type="region of interest" description="Disordered" evidence="5">
    <location>
        <begin position="1"/>
        <end position="21"/>
    </location>
</feature>
<dbReference type="RefSeq" id="WP_197988796.1">
    <property type="nucleotide sequence ID" value="NZ_JACYXC010000001.1"/>
</dbReference>
<accession>A0ABS0NJ43</accession>
<dbReference type="Gene3D" id="1.10.357.10">
    <property type="entry name" value="Tetracycline Repressor, domain 2"/>
    <property type="match status" value="1"/>
</dbReference>
<dbReference type="InterPro" id="IPR036271">
    <property type="entry name" value="Tet_transcr_reg_TetR-rel_C_sf"/>
</dbReference>
<organism evidence="7 8">
    <name type="scientific">Streptomyces pactum</name>
    <dbReference type="NCBI Taxonomy" id="68249"/>
    <lineage>
        <taxon>Bacteria</taxon>
        <taxon>Bacillati</taxon>
        <taxon>Actinomycetota</taxon>
        <taxon>Actinomycetes</taxon>
        <taxon>Kitasatosporales</taxon>
        <taxon>Streptomycetaceae</taxon>
        <taxon>Streptomyces</taxon>
    </lineage>
</organism>
<keyword evidence="8" id="KW-1185">Reference proteome</keyword>
<comment type="caution">
    <text evidence="7">The sequence shown here is derived from an EMBL/GenBank/DDBJ whole genome shotgun (WGS) entry which is preliminary data.</text>
</comment>